<organism evidence="2">
    <name type="scientific">marine metagenome</name>
    <dbReference type="NCBI Taxonomy" id="408172"/>
    <lineage>
        <taxon>unclassified sequences</taxon>
        <taxon>metagenomes</taxon>
        <taxon>ecological metagenomes</taxon>
    </lineage>
</organism>
<reference evidence="2" key="1">
    <citation type="submission" date="2018-05" db="EMBL/GenBank/DDBJ databases">
        <authorList>
            <person name="Lanie J.A."/>
            <person name="Ng W.-L."/>
            <person name="Kazmierczak K.M."/>
            <person name="Andrzejewski T.M."/>
            <person name="Davidsen T.M."/>
            <person name="Wayne K.J."/>
            <person name="Tettelin H."/>
            <person name="Glass J.I."/>
            <person name="Rusch D."/>
            <person name="Podicherti R."/>
            <person name="Tsui H.-C.T."/>
            <person name="Winkler M.E."/>
        </authorList>
    </citation>
    <scope>NUCLEOTIDE SEQUENCE</scope>
</reference>
<evidence type="ECO:0000259" key="1">
    <source>
        <dbReference type="Pfam" id="PF00117"/>
    </source>
</evidence>
<dbReference type="CDD" id="cd01741">
    <property type="entry name" value="GATase1_1"/>
    <property type="match status" value="1"/>
</dbReference>
<dbReference type="Pfam" id="PF00117">
    <property type="entry name" value="GATase"/>
    <property type="match status" value="1"/>
</dbReference>
<evidence type="ECO:0000313" key="2">
    <source>
        <dbReference type="EMBL" id="SVC45036.1"/>
    </source>
</evidence>
<dbReference type="EMBL" id="UINC01091904">
    <property type="protein sequence ID" value="SVC45036.1"/>
    <property type="molecule type" value="Genomic_DNA"/>
</dbReference>
<protein>
    <recommendedName>
        <fullName evidence="1">Glutamine amidotransferase domain-containing protein</fullName>
    </recommendedName>
</protein>
<gene>
    <name evidence="2" type="ORF">METZ01_LOCUS297890</name>
</gene>
<dbReference type="SUPFAM" id="SSF52317">
    <property type="entry name" value="Class I glutamine amidotransferase-like"/>
    <property type="match status" value="1"/>
</dbReference>
<proteinExistence type="predicted"/>
<dbReference type="PANTHER" id="PTHR42695:SF5">
    <property type="entry name" value="GLUTAMINE AMIDOTRANSFERASE YLR126C-RELATED"/>
    <property type="match status" value="1"/>
</dbReference>
<dbReference type="PANTHER" id="PTHR42695">
    <property type="entry name" value="GLUTAMINE AMIDOTRANSFERASE YLR126C-RELATED"/>
    <property type="match status" value="1"/>
</dbReference>
<name>A0A382M856_9ZZZZ</name>
<dbReference type="InterPro" id="IPR017926">
    <property type="entry name" value="GATASE"/>
</dbReference>
<dbReference type="PROSITE" id="PS51273">
    <property type="entry name" value="GATASE_TYPE_1"/>
    <property type="match status" value="1"/>
</dbReference>
<dbReference type="InterPro" id="IPR044992">
    <property type="entry name" value="ChyE-like"/>
</dbReference>
<dbReference type="Gene3D" id="3.40.50.880">
    <property type="match status" value="1"/>
</dbReference>
<dbReference type="AlphaFoldDB" id="A0A382M856"/>
<feature type="non-terminal residue" evidence="2">
    <location>
        <position position="1"/>
    </location>
</feature>
<accession>A0A382M856</accession>
<sequence length="231" mass="27039">KKALLILHQKRSVAGDVGIKLKKRGYELEFCRPPLGDTLPKELNLFSLVVIFGGPMSANDEDDFIKKEINFMKLIIESGVPYLGICLGAQFLAKYLGSSVEKNNLNLCEIGFYKISPSKDGEEIFKNQKTFYYFHNEGFDLPSGCKILAYGDRFKYQAFQYKNCYAFQFHPEVNFIMHLRWLYFVLLKKPMILFKNGAQNIFYQLYLRLKHNRSMSNWLDNFLDNYLLKEK</sequence>
<dbReference type="InterPro" id="IPR029062">
    <property type="entry name" value="Class_I_gatase-like"/>
</dbReference>
<feature type="domain" description="Glutamine amidotransferase" evidence="1">
    <location>
        <begin position="21"/>
        <end position="174"/>
    </location>
</feature>
<dbReference type="GO" id="GO:0005829">
    <property type="term" value="C:cytosol"/>
    <property type="evidence" value="ECO:0007669"/>
    <property type="project" value="TreeGrafter"/>
</dbReference>